<dbReference type="AlphaFoldDB" id="A0A4U8S2I9"/>
<evidence type="ECO:0000313" key="1">
    <source>
        <dbReference type="EMBL" id="TLD79899.1"/>
    </source>
</evidence>
<proteinExistence type="predicted"/>
<organism evidence="1 2">
    <name type="scientific">Helicobacter trogontum</name>
    <dbReference type="NCBI Taxonomy" id="50960"/>
    <lineage>
        <taxon>Bacteria</taxon>
        <taxon>Pseudomonadati</taxon>
        <taxon>Campylobacterota</taxon>
        <taxon>Epsilonproteobacteria</taxon>
        <taxon>Campylobacterales</taxon>
        <taxon>Helicobacteraceae</taxon>
        <taxon>Helicobacter</taxon>
    </lineage>
</organism>
<dbReference type="OrthoDB" id="5326922at2"/>
<dbReference type="Proteomes" id="UP000029878">
    <property type="component" value="Unassembled WGS sequence"/>
</dbReference>
<evidence type="ECO:0000313" key="2">
    <source>
        <dbReference type="Proteomes" id="UP000029878"/>
    </source>
</evidence>
<reference evidence="1 2" key="1">
    <citation type="journal article" date="2014" name="Genome Announc.">
        <title>Draft genome sequences of eight enterohepatic helicobacter species isolated from both laboratory and wild rodents.</title>
        <authorList>
            <person name="Sheh A."/>
            <person name="Shen Z."/>
            <person name="Fox J.G."/>
        </authorList>
    </citation>
    <scope>NUCLEOTIDE SEQUENCE [LARGE SCALE GENOMIC DNA]</scope>
    <source>
        <strain evidence="1 2">ATCC 700114</strain>
    </source>
</reference>
<sequence>MSKRSGLQLSWEESIGDIISEHYKSAIMEFTRFILQYDPHLFTQIFHTHTEEYKAIFQDKEAEYYYVLGALYLDNLIDETGKLIVRVDSKWQEL</sequence>
<gene>
    <name evidence="1" type="ORF">LS81_009995</name>
</gene>
<name>A0A4U8S2I9_9HELI</name>
<dbReference type="EMBL" id="JRPL02000041">
    <property type="protein sequence ID" value="TLD79899.1"/>
    <property type="molecule type" value="Genomic_DNA"/>
</dbReference>
<comment type="caution">
    <text evidence="1">The sequence shown here is derived from an EMBL/GenBank/DDBJ whole genome shotgun (WGS) entry which is preliminary data.</text>
</comment>
<accession>A0A4U8S2I9</accession>
<protein>
    <submittedName>
        <fullName evidence="1">Uncharacterized protein</fullName>
    </submittedName>
</protein>